<feature type="domain" description="Duffy-antigen binding" evidence="3">
    <location>
        <begin position="1791"/>
        <end position="1953"/>
    </location>
</feature>
<feature type="compositionally biased region" description="Low complexity" evidence="2">
    <location>
        <begin position="130"/>
        <end position="141"/>
    </location>
</feature>
<feature type="compositionally biased region" description="Pro residues" evidence="2">
    <location>
        <begin position="2150"/>
        <end position="2163"/>
    </location>
</feature>
<feature type="compositionally biased region" description="Pro residues" evidence="2">
    <location>
        <begin position="3326"/>
        <end position="3341"/>
    </location>
</feature>
<evidence type="ECO:0000313" key="5">
    <source>
        <dbReference type="EMBL" id="SOV11288.1"/>
    </source>
</evidence>
<feature type="compositionally biased region" description="Low complexity" evidence="2">
    <location>
        <begin position="3482"/>
        <end position="3503"/>
    </location>
</feature>
<feature type="domain" description="Duffy-antigen binding" evidence="3">
    <location>
        <begin position="2226"/>
        <end position="2380"/>
    </location>
</feature>
<dbReference type="Gene3D" id="1.10.1900.40">
    <property type="entry name" value="Acidic terminal segments, variant surface antigen of PfEMP1"/>
    <property type="match status" value="2"/>
</dbReference>
<feature type="domain" description="Plasmodium falciparum erythrocyte membrane protein 1 acidic terminal segment" evidence="4">
    <location>
        <begin position="3363"/>
        <end position="3788"/>
    </location>
</feature>
<proteinExistence type="predicted"/>
<dbReference type="InterPro" id="IPR008602">
    <property type="entry name" value="Duffy-antigen-binding"/>
</dbReference>
<protein>
    <submittedName>
        <fullName evidence="5">Erythrocyte membrane protein 1, PfEMP1, putative</fullName>
    </submittedName>
</protein>
<feature type="region of interest" description="Disordered" evidence="2">
    <location>
        <begin position="2086"/>
        <end position="2179"/>
    </location>
</feature>
<feature type="coiled-coil region" evidence="1">
    <location>
        <begin position="186"/>
        <end position="213"/>
    </location>
</feature>
<accession>A0ABY1UIR4</accession>
<feature type="domain" description="Duffy-antigen binding" evidence="3">
    <location>
        <begin position="512"/>
        <end position="686"/>
    </location>
</feature>
<keyword evidence="6" id="KW-1185">Reference proteome</keyword>
<feature type="compositionally biased region" description="Basic and acidic residues" evidence="2">
    <location>
        <begin position="2136"/>
        <end position="2148"/>
    </location>
</feature>
<evidence type="ECO:0000256" key="2">
    <source>
        <dbReference type="SAM" id="MobiDB-lite"/>
    </source>
</evidence>
<reference evidence="5" key="1">
    <citation type="submission" date="2016-09" db="EMBL/GenBank/DDBJ databases">
        <authorList>
            <consortium name="Pathogen Informatics"/>
            <person name="Sun Q."/>
            <person name="Inoue M."/>
        </authorList>
    </citation>
    <scope>NUCLEOTIDE SEQUENCE</scope>
</reference>
<dbReference type="Pfam" id="PF15445">
    <property type="entry name" value="ATS"/>
    <property type="match status" value="1"/>
</dbReference>
<feature type="domain" description="Duffy-antigen binding" evidence="3">
    <location>
        <begin position="894"/>
        <end position="1095"/>
    </location>
</feature>
<feature type="domain" description="Duffy-antigen binding" evidence="3">
    <location>
        <begin position="2588"/>
        <end position="2750"/>
    </location>
</feature>
<dbReference type="Gene3D" id="1.20.1310.20">
    <property type="entry name" value="Duffy-antigen binding domain"/>
    <property type="match status" value="8"/>
</dbReference>
<evidence type="ECO:0000259" key="4">
    <source>
        <dbReference type="Pfam" id="PF15445"/>
    </source>
</evidence>
<evidence type="ECO:0000313" key="6">
    <source>
        <dbReference type="Proteomes" id="UP000831156"/>
    </source>
</evidence>
<dbReference type="InterPro" id="IPR044932">
    <property type="entry name" value="PfEMP1_ATS_sf"/>
</dbReference>
<dbReference type="InterPro" id="IPR029211">
    <property type="entry name" value="PfEMP1_ATS"/>
</dbReference>
<feature type="region of interest" description="Disordered" evidence="2">
    <location>
        <begin position="2889"/>
        <end position="2922"/>
    </location>
</feature>
<evidence type="ECO:0000259" key="3">
    <source>
        <dbReference type="Pfam" id="PF05424"/>
    </source>
</evidence>
<feature type="region of interest" description="Disordered" evidence="2">
    <location>
        <begin position="106"/>
        <end position="144"/>
    </location>
</feature>
<gene>
    <name evidence="5" type="ORF">PGABG01_0410900</name>
</gene>
<feature type="region of interest" description="Disordered" evidence="2">
    <location>
        <begin position="3317"/>
        <end position="3354"/>
    </location>
</feature>
<dbReference type="Proteomes" id="UP000831156">
    <property type="component" value="Chromosome 4"/>
</dbReference>
<dbReference type="SUPFAM" id="SSF140924">
    <property type="entry name" value="Duffy binding domain-like"/>
    <property type="match status" value="9"/>
</dbReference>
<feature type="domain" description="Duffy-antigen binding" evidence="3">
    <location>
        <begin position="2968"/>
        <end position="3115"/>
    </location>
</feature>
<sequence>MGNEISGRQRDVSTNYGIPLDQLQKWYHGEYINFLKQEIAEQTWNTKYENELQSLTEPGDKFCKWKDIQKEIFEAVLDNHRFLLYSWEEYAKGLIDEAQIKVAARHECEQDKEEHKNQDDEGSSRGAVDSSTTTTKGSSQTIDLKGCFPKRRDTINKKLRDIKKLINYIQDPSHGNEQTRAQSAAISFIANLALQTENEIENLRNQNISNTDNVCKLYRRTYADYKDISKGTDIVNHHLSNEVQELLEGIRGQVKESQMDNLWEKHFKDTIEKKLKELENSKKDSNKQAACTLDHSEEKSPQCLRYMEEFLEEFIQTKHMLEWYIQHICNSTDQNEKNKCTTYCTQYQRFLSGRKTCYNKYKNQCQQTLKPDSRYREQHVYETEINDIEKKIIKKSGCGNTCGQHGNINLSPLFEENNFDTNKLYYCHCGNGKDKKKSSPCNDQKQKSPMVLKGNWTKGIIPRKGVTSTKPTDVCQLDWRQHATGGSSENANPCLGIHSNSPWECDDTREKGICIPPRRRAICISNIRHLEYGDISNMDSDKLLLEVMLAAKQEAWRIRNHKHKGRPQSHDVCRDIRLSFLDFGDIIKGTDKASDNKSVETEQKLRDIFEKIREQWKKSGDTKYNDTTAAVDGLGELRKDWWEENKEQIWEAFKCGNNWCNNGKVPDDSRSQFLRWLEEWVNEFCTEKKTKEQLVNTGCSHCSGIDHCEHKISWWIGDLIRPPDSICDCKYKCRDYSEWIHVKKTEFDKQKNYYDTKLTILDFGGHTSGTTPSGTSISSVSQYLNDKSRSRCSSVDFNDVPKVFSSYPDDKTSPHRHKCSRCYAQLEADLAEKGGPKKDVCDVRKILTNTGTHIADTCSDATSGIATKTNDDTEWKDKQISDTSGSVSSGTSTIFVPPRYNNICKKNIETNDQRDTYMNNQEYYENNRMLLSEMVLVGKSEGQNLRQQYSGGNNNSVLCTSIRRSFADIGDIVKGTNIVDTDDDNDVEKYLKQMFYKLRQQYYWFGAADANIYYGSNDNDGLRLFRKNWWERNRHMVWGAMQCDDPNKCSNHNDIDRVPQLLRWAEEWSEQFYKEQQNKIKELNNACKTCNMDSGNQNQSKYSQCNPKYKCEECKTKCNVYKEWIQNWKDQWDLFKKYYDEKKNQNKDKDSTYNTLFEYIVKKLKGRGYNDITSFNESDVFANYPNGYKTVCNCDPNTTSSSSSTTNDQNTCNDNYKSKWNCNVTPKPPTNTNMCLRNDSGNSGNMDDDTLFFNSFTQWLDELSYNLNENSNTLSQTCDTKNIRGKDAAECKECRTNCECYETWKKEIKDQWEKQKGYYNTYKNTKSDMKHIELKDFLYAYCWSQDKNRNDTECSPKGNDTQSTIIDEKIDVIHTRNMNMCGICPEDETKKKDGGGSNCDNIKTDGLTGQCSDKYFDNIKNSGYEKDWTNAKKNNTQEPGVYVPPRRQQLCVSYLAKNAINGEEDLKKYLKASIKGETEKLYKYYNSTNTNSKPVNSDDTNTDPNGLPKGFCKAVERSFADIGNIVKGTNLDNSGETEYSENNIKTFFQNNTSEKNPTKWWEKNKRDLWKGVKCGIKDGGGKDGLDCPQNIDFDRRDQFLRWFEEWGEYICIEHTKELKELTTGCKGCDNGKKCNGATKTCDSGNCTNACDKYKSWINKRKDQWNKLSEKYNQYKKSGIYGDDEATFLAKHMPPSTYLKFFNIDTCSKTLFNTLFYEKYEYGDQQKLCECEESKRDIENTDKTDIPAPDNITSNPCNVNTDISSCHQKEMDGIPWTSTYIRPQNDGSSTRGVFAPPRRQKLCVGNIWLHAMDKNTLLKELMFAAKTEATYLKNYYDKQSGTKHSGKNNELCKAITRSFYDLGDIVKGTDLRRGIIVTATENKIYTIFKDTLGSTKSSDDDIQKKRQDWWNDNKDKVWKALTCDNKCKNTTTPNDTTPQVLRWYEEWYDDFCENRNKLLEEIRSGCSGKSANAQCGDNDSKCESACSKYSIWLSPKNFEWKAQKKNYESKTLNKHQEGHEFNNVTRNKNTIEKYLQDKSSGIKCDKDKINDMDNIVEKKDKDYKDNYEPLCSKCRKKQLIDKINENKNKQKPAAAAPSNSSTPQAGGTPISSGQPSTSGVAPPASVTQPASGSNIDSRARSDPGQDSEARPPNPPKLMPNPNPNHPSSSSSGTPVAATQTSQCQIETYIQQNDATSAQMRNGKKYCNSKVKADWKCDKESFEDKQEGPCMPPRRQKMCIKYLTLQGNSDGIDKLKDALLKSVSLETYFLWEQYKKNNKREAETLQNGTIPPDFLRTMFYIYSDFRDLILDKDILQKTSGTDTKKARDNIDKVFKQKNGGQDPSTWWDGVATEVWEAMVCALTHGIDNGEKDTVQQKLKDTYDYTNVKFNTSDPTSGLAAFAARPQFLRWLTEWYDDYCHKKHIKLEDVKTKCKKVDDKNFQCDDTECTKKCEAYEKYMEKKKTQWDKQDKYYTSQKNGATSTTEYSGTDATQYLKTNITFTCGSTPKSDEEVQKNINALTTSSSSYYDADSHCGCKKYIEDAEYDKISGGNNCTGLKKTAESKGIKWIHSEGGQEYNYLKSRGLTKHEYVPPRRQKLCIEGLDDKKKVTNTQQLREQLLKVSATEGYNLGEYYKNKDENKNGTNADKYSYDVSPCNAMKYSFYDLRDIILGYDMLEPKETDTEKKIKQIIDNSGEPGSQKRKDFWNNNEKCVWNAMKCGYRKGRDDGTSGTTKPSEQELQKCDQIPNDSDYPIGKNRDEGKEYQFLRWFTEWAEDFCAKQKKELEKLKNHCSFNECEKASSQQKDQCLNACGKYKRFINKWKPQYRKQNIMYEGLPDSINLKKDSAAPEFIKKNCNDKCIYFDNKKSTTIDELFETPPKDYEEKCKCTNTPPPPLKTVPQTRLLKDKKLPPQPPEDTDLDKCPLDNSGTTKQSYCNYYGKARCRRKTLNKELDEWTNRQVKDPKGENKGVLIPPRRRQLCFPLIRILYPRLKDENKFKEYLLHDVSSEAKMLWNIYGNNPEKALEAMKYSFADYGNIVKGDDRVDDLEPVKKQLNKIFKKDKDGNPSGSETEDRKKWWETNKKKVWNVMLCHYNGDDKSQNCEDYKEIDEIPQFLRWLEEWSQLFCYEKVNEAKTVVKQCIERKKIQKATKISDIKDKTCKDMLQRYKKWYLDRNTQWKGLKEAYKKYKENNGSSGISPPSEADAQQYVTSKCSECDCNYSDLEKISQYQKQDEKLLNELTNIATTDSTDRINPWEAIKYLFQNIKTIGRIAIGNVIPDPKEYAQKVLEKAAYATLNVAAQAYKSANKIHEQIQEENISKNSSITPTPVPPVPPPPPAPIPTPGESSQTLNDQPNLTNNILSSTIPVGISVALGSIALLFYLKKKPKRGPTDIFRVLELPQNDYTIPTYKSTNRYVPYSRYKGKTYIYVEGDEPDNYIGDISSSDITSSSESEYDEIDINDIYKPLGPKYKTLIEVVLKPSSKSTQDTQDDTTYIQTTTPTNTPISDEEWNQLKHDFISQYLENIPKDVPNENLSGTPTTDTQPNTVDNSFGEKPFITSIQDRDLRGDSDVTYNIDWNVPENITTNTADVPKSNSLYTGIDLINDSLNNDQHVDIYDELLKRKENELFGTNHTKHTTKNRVAKQIGGDPIMKQLELFHTWLDRNRNMCNQWNNKKDILNKLKEKWDIENNNNRNITLDSNSNTHNNDIKMLNTDISIQINMDVPKTINEFTNINTNPDISTMDNILDDLENYIYYDVDDDQISVDHNKVHMETNIVNNKKELCQQEYPI</sequence>
<name>A0ABY1UIR4_9APIC</name>
<evidence type="ECO:0000256" key="1">
    <source>
        <dbReference type="SAM" id="Coils"/>
    </source>
</evidence>
<feature type="compositionally biased region" description="Basic and acidic residues" evidence="2">
    <location>
        <begin position="106"/>
        <end position="123"/>
    </location>
</feature>
<feature type="compositionally biased region" description="Polar residues" evidence="2">
    <location>
        <begin position="3343"/>
        <end position="3354"/>
    </location>
</feature>
<dbReference type="Gene3D" id="1.20.58.830">
    <property type="match status" value="9"/>
</dbReference>
<feature type="compositionally biased region" description="Polar residues" evidence="2">
    <location>
        <begin position="2108"/>
        <end position="2135"/>
    </location>
</feature>
<organism evidence="5 6">
    <name type="scientific">Plasmodium gaboni</name>
    <dbReference type="NCBI Taxonomy" id="647221"/>
    <lineage>
        <taxon>Eukaryota</taxon>
        <taxon>Sar</taxon>
        <taxon>Alveolata</taxon>
        <taxon>Apicomplexa</taxon>
        <taxon>Aconoidasida</taxon>
        <taxon>Haemosporida</taxon>
        <taxon>Plasmodiidae</taxon>
        <taxon>Plasmodium</taxon>
        <taxon>Plasmodium (Laverania)</taxon>
    </lineage>
</organism>
<feature type="domain" description="Duffy-antigen binding" evidence="3">
    <location>
        <begin position="1440"/>
        <end position="1599"/>
    </location>
</feature>
<dbReference type="Pfam" id="PF05424">
    <property type="entry name" value="Duffy_binding"/>
    <property type="match status" value="7"/>
</dbReference>
<dbReference type="EMBL" id="LT969427">
    <property type="protein sequence ID" value="SOV11288.1"/>
    <property type="molecule type" value="Genomic_DNA"/>
</dbReference>
<feature type="compositionally biased region" description="Low complexity" evidence="2">
    <location>
        <begin position="2090"/>
        <end position="2104"/>
    </location>
</feature>
<feature type="region of interest" description="Disordered" evidence="2">
    <location>
        <begin position="3482"/>
        <end position="3506"/>
    </location>
</feature>
<dbReference type="InterPro" id="IPR042202">
    <property type="entry name" value="Duffy-ag-bd_sf"/>
</dbReference>
<keyword evidence="1" id="KW-0175">Coiled coil</keyword>